<gene>
    <name evidence="2" type="ORF">HNR39_002877</name>
</gene>
<feature type="transmembrane region" description="Helical" evidence="1">
    <location>
        <begin position="190"/>
        <end position="210"/>
    </location>
</feature>
<keyword evidence="1" id="KW-1133">Transmembrane helix</keyword>
<reference evidence="2 3" key="1">
    <citation type="submission" date="2020-08" db="EMBL/GenBank/DDBJ databases">
        <title>Genomic Encyclopedia of Type Strains, Phase IV (KMG-IV): sequencing the most valuable type-strain genomes for metagenomic binning, comparative biology and taxonomic classification.</title>
        <authorList>
            <person name="Goeker M."/>
        </authorList>
    </citation>
    <scope>NUCLEOTIDE SEQUENCE [LARGE SCALE GENOMIC DNA]</scope>
    <source>
        <strain evidence="2 3">DSM 23240</strain>
    </source>
</reference>
<feature type="transmembrane region" description="Helical" evidence="1">
    <location>
        <begin position="91"/>
        <end position="118"/>
    </location>
</feature>
<dbReference type="Pfam" id="PF05552">
    <property type="entry name" value="MS_channel_1st_1"/>
    <property type="match status" value="2"/>
</dbReference>
<protein>
    <submittedName>
        <fullName evidence="2">Small-conductance mechanosensitive channel</fullName>
    </submittedName>
</protein>
<keyword evidence="1" id="KW-0812">Transmembrane</keyword>
<proteinExistence type="predicted"/>
<dbReference type="AlphaFoldDB" id="A0A840RVB2"/>
<sequence length="247" mass="26132">MNTVTDFGDTMMASMSGAIALFFSAIPRLIGFVLILIIGWFIATLIGKAVAALLHAVKFNILADRAGISEFIRRTGMQTDASGFLGEIIKWFLRLIVMVIAFDALGLPAISAVLAQFLLWLPNLIVALVIIVLGGLAAQALEAMARGAASEADFSKPDLLAKVAKTAVWIFTIVIAVNQLGIAVTLINTLFMGFVGALALALGLAFGLGGKDTASKIVAKWYDKSDDAASKIEHVASIVTDPTNPRQ</sequence>
<dbReference type="InterPro" id="IPR008910">
    <property type="entry name" value="MSC_TM_helix"/>
</dbReference>
<dbReference type="RefSeq" id="WP_168056828.1">
    <property type="nucleotide sequence ID" value="NZ_JAAOZT010000012.1"/>
</dbReference>
<dbReference type="Proteomes" id="UP000571084">
    <property type="component" value="Unassembled WGS sequence"/>
</dbReference>
<evidence type="ECO:0000313" key="2">
    <source>
        <dbReference type="EMBL" id="MBB5201028.1"/>
    </source>
</evidence>
<dbReference type="EMBL" id="JACHHQ010000006">
    <property type="protein sequence ID" value="MBB5201028.1"/>
    <property type="molecule type" value="Genomic_DNA"/>
</dbReference>
<organism evidence="2 3">
    <name type="scientific">Glaciimonas immobilis</name>
    <dbReference type="NCBI Taxonomy" id="728004"/>
    <lineage>
        <taxon>Bacteria</taxon>
        <taxon>Pseudomonadati</taxon>
        <taxon>Pseudomonadota</taxon>
        <taxon>Betaproteobacteria</taxon>
        <taxon>Burkholderiales</taxon>
        <taxon>Oxalobacteraceae</taxon>
        <taxon>Glaciimonas</taxon>
    </lineage>
</organism>
<name>A0A840RVB2_9BURK</name>
<keyword evidence="1" id="KW-0472">Membrane</keyword>
<evidence type="ECO:0000313" key="3">
    <source>
        <dbReference type="Proteomes" id="UP000571084"/>
    </source>
</evidence>
<comment type="caution">
    <text evidence="2">The sequence shown here is derived from an EMBL/GenBank/DDBJ whole genome shotgun (WGS) entry which is preliminary data.</text>
</comment>
<accession>A0A840RVB2</accession>
<keyword evidence="3" id="KW-1185">Reference proteome</keyword>
<feature type="transmembrane region" description="Helical" evidence="1">
    <location>
        <begin position="124"/>
        <end position="145"/>
    </location>
</feature>
<feature type="transmembrane region" description="Helical" evidence="1">
    <location>
        <begin position="166"/>
        <end position="184"/>
    </location>
</feature>
<evidence type="ECO:0000256" key="1">
    <source>
        <dbReference type="SAM" id="Phobius"/>
    </source>
</evidence>
<dbReference type="Gene3D" id="1.10.287.1260">
    <property type="match status" value="2"/>
</dbReference>